<comment type="cofactor">
    <cofactor evidence="1 22">
        <name>heme</name>
        <dbReference type="ChEBI" id="CHEBI:30413"/>
    </cofactor>
</comment>
<evidence type="ECO:0000256" key="16">
    <source>
        <dbReference type="ARBA" id="ARBA00023033"/>
    </source>
</evidence>
<keyword evidence="15 22" id="KW-0408">Iron</keyword>
<evidence type="ECO:0000256" key="5">
    <source>
        <dbReference type="ARBA" id="ARBA00007849"/>
    </source>
</evidence>
<evidence type="ECO:0000256" key="22">
    <source>
        <dbReference type="PIRSR" id="PIRSR602401-1"/>
    </source>
</evidence>
<dbReference type="PANTHER" id="PTHR13246">
    <property type="entry name" value="ENDO BETA N-ACETYLGLUCOSAMINIDASE"/>
    <property type="match status" value="1"/>
</dbReference>
<evidence type="ECO:0000313" key="24">
    <source>
        <dbReference type="EMBL" id="KAK2192017.1"/>
    </source>
</evidence>
<dbReference type="PRINTS" id="PR00385">
    <property type="entry name" value="P450"/>
</dbReference>
<evidence type="ECO:0000256" key="12">
    <source>
        <dbReference type="ARBA" id="ARBA00022824"/>
    </source>
</evidence>
<comment type="catalytic activity">
    <reaction evidence="19">
        <text>an N(4)-(oligosaccharide-(1-&gt;3)-[oligosaccharide-(1-&gt;6)]-beta-D-Man-(1-&gt;4)-beta-D-GlcNAc-(1-&gt;4)-alpha-D-GlcNAc)-L-asparaginyl-[protein] + H2O = an oligosaccharide-(1-&gt;3)-[oligosaccharide-(1-&gt;6)]-beta-D-Man-(1-&gt;4)-D-GlcNAc + N(4)-(N-acetyl-beta-D-glucosaminyl)-L-asparaginyl-[protein]</text>
        <dbReference type="Rhea" id="RHEA:73067"/>
        <dbReference type="Rhea" id="RHEA-COMP:12603"/>
        <dbReference type="Rhea" id="RHEA-COMP:18176"/>
        <dbReference type="ChEBI" id="CHEBI:15377"/>
        <dbReference type="ChEBI" id="CHEBI:132248"/>
        <dbReference type="ChEBI" id="CHEBI:192714"/>
        <dbReference type="ChEBI" id="CHEBI:192715"/>
        <dbReference type="EC" id="3.2.1.96"/>
    </reaction>
</comment>
<accession>A0AAD9PCF8</accession>
<keyword evidence="14" id="KW-0560">Oxidoreductase</keyword>
<dbReference type="Gene3D" id="2.60.120.260">
    <property type="entry name" value="Galactose-binding domain-like"/>
    <property type="match status" value="1"/>
</dbReference>
<keyword evidence="8" id="KW-0963">Cytoplasm</keyword>
<evidence type="ECO:0000256" key="9">
    <source>
        <dbReference type="ARBA" id="ARBA00022617"/>
    </source>
</evidence>
<dbReference type="GO" id="GO:0033925">
    <property type="term" value="F:mannosyl-glycoprotein endo-beta-N-acetylglucosaminidase activity"/>
    <property type="evidence" value="ECO:0007669"/>
    <property type="project" value="UniProtKB-EC"/>
</dbReference>
<evidence type="ECO:0000256" key="3">
    <source>
        <dbReference type="ARBA" id="ARBA00004406"/>
    </source>
</evidence>
<evidence type="ECO:0000256" key="6">
    <source>
        <dbReference type="ARBA" id="ARBA00010617"/>
    </source>
</evidence>
<keyword evidence="16" id="KW-0503">Monooxygenase</keyword>
<keyword evidence="18" id="KW-0326">Glycosidase</keyword>
<proteinExistence type="inferred from homology"/>
<evidence type="ECO:0000256" key="19">
    <source>
        <dbReference type="ARBA" id="ARBA00034414"/>
    </source>
</evidence>
<protein>
    <recommendedName>
        <fullName evidence="21">Cytosolic endo-beta-N-acetylglucosaminidase</fullName>
        <ecNumber evidence="7">3.2.1.96</ecNumber>
    </recommendedName>
</protein>
<dbReference type="PROSITE" id="PS00086">
    <property type="entry name" value="CYTOCHROME_P450"/>
    <property type="match status" value="1"/>
</dbReference>
<evidence type="ECO:0000259" key="23">
    <source>
        <dbReference type="Pfam" id="PF03644"/>
    </source>
</evidence>
<dbReference type="Pfam" id="PF03644">
    <property type="entry name" value="Glyco_hydro_85"/>
    <property type="match status" value="1"/>
</dbReference>
<dbReference type="CDD" id="cd06547">
    <property type="entry name" value="GH85_ENGase"/>
    <property type="match status" value="1"/>
</dbReference>
<dbReference type="EC" id="3.2.1.96" evidence="7"/>
<dbReference type="PRINTS" id="PR00463">
    <property type="entry name" value="EP450I"/>
</dbReference>
<comment type="similarity">
    <text evidence="5">Belongs to the glycosyl hydrolase 85 family.</text>
</comment>
<evidence type="ECO:0000256" key="11">
    <source>
        <dbReference type="ARBA" id="ARBA00022801"/>
    </source>
</evidence>
<dbReference type="FunFam" id="1.10.630.10:FF:000238">
    <property type="entry name" value="Cytochrome P450 2A6"/>
    <property type="match status" value="1"/>
</dbReference>
<evidence type="ECO:0000256" key="4">
    <source>
        <dbReference type="ARBA" id="ARBA00004514"/>
    </source>
</evidence>
<dbReference type="SUPFAM" id="SSF48264">
    <property type="entry name" value="Cytochrome P450"/>
    <property type="match status" value="1"/>
</dbReference>
<keyword evidence="17" id="KW-0472">Membrane</keyword>
<organism evidence="24 25">
    <name type="scientific">Ridgeia piscesae</name>
    <name type="common">Tubeworm</name>
    <dbReference type="NCBI Taxonomy" id="27915"/>
    <lineage>
        <taxon>Eukaryota</taxon>
        <taxon>Metazoa</taxon>
        <taxon>Spiralia</taxon>
        <taxon>Lophotrochozoa</taxon>
        <taxon>Annelida</taxon>
        <taxon>Polychaeta</taxon>
        <taxon>Sedentaria</taxon>
        <taxon>Canalipalpata</taxon>
        <taxon>Sabellida</taxon>
        <taxon>Siboglinidae</taxon>
        <taxon>Ridgeia</taxon>
    </lineage>
</organism>
<dbReference type="InterPro" id="IPR002401">
    <property type="entry name" value="Cyt_P450_E_grp-I"/>
</dbReference>
<dbReference type="Pfam" id="PF00067">
    <property type="entry name" value="p450"/>
    <property type="match status" value="1"/>
</dbReference>
<keyword evidence="9 22" id="KW-0349">Heme</keyword>
<evidence type="ECO:0000313" key="25">
    <source>
        <dbReference type="Proteomes" id="UP001209878"/>
    </source>
</evidence>
<dbReference type="InterPro" id="IPR017972">
    <property type="entry name" value="Cyt_P450_CS"/>
</dbReference>
<dbReference type="InterPro" id="IPR005201">
    <property type="entry name" value="TIM_ENGase"/>
</dbReference>
<gene>
    <name evidence="24" type="ORF">NP493_40g00036</name>
</gene>
<keyword evidence="12" id="KW-0256">Endoplasmic reticulum</keyword>
<evidence type="ECO:0000256" key="15">
    <source>
        <dbReference type="ARBA" id="ARBA00023004"/>
    </source>
</evidence>
<dbReference type="InterPro" id="IPR032979">
    <property type="entry name" value="ENGase"/>
</dbReference>
<dbReference type="GO" id="GO:0005829">
    <property type="term" value="C:cytosol"/>
    <property type="evidence" value="ECO:0007669"/>
    <property type="project" value="UniProtKB-SubCell"/>
</dbReference>
<dbReference type="Proteomes" id="UP001209878">
    <property type="component" value="Unassembled WGS sequence"/>
</dbReference>
<evidence type="ECO:0000256" key="8">
    <source>
        <dbReference type="ARBA" id="ARBA00022490"/>
    </source>
</evidence>
<evidence type="ECO:0000256" key="21">
    <source>
        <dbReference type="ARBA" id="ARBA00072457"/>
    </source>
</evidence>
<keyword evidence="10 22" id="KW-0479">Metal-binding</keyword>
<name>A0AAD9PCF8_RIDPI</name>
<keyword evidence="25" id="KW-1185">Reference proteome</keyword>
<evidence type="ECO:0000256" key="2">
    <source>
        <dbReference type="ARBA" id="ARBA00004174"/>
    </source>
</evidence>
<evidence type="ECO:0000256" key="18">
    <source>
        <dbReference type="ARBA" id="ARBA00023295"/>
    </source>
</evidence>
<dbReference type="EMBL" id="JAODUO010000040">
    <property type="protein sequence ID" value="KAK2192017.1"/>
    <property type="molecule type" value="Genomic_DNA"/>
</dbReference>
<evidence type="ECO:0000256" key="10">
    <source>
        <dbReference type="ARBA" id="ARBA00022723"/>
    </source>
</evidence>
<evidence type="ECO:0000256" key="7">
    <source>
        <dbReference type="ARBA" id="ARBA00012566"/>
    </source>
</evidence>
<dbReference type="AlphaFoldDB" id="A0AAD9PCF8"/>
<evidence type="ECO:0000256" key="13">
    <source>
        <dbReference type="ARBA" id="ARBA00022848"/>
    </source>
</evidence>
<comment type="function">
    <text evidence="20">Endoglycosidase that releases N-glycans from glycoproteins by cleaving the beta-1,4-glycosidic bond in the N,N'-diacetylchitobiose core. Involved in the processing of free oligosaccharides in the cytosol.</text>
</comment>
<feature type="domain" description="Cytosolic endo-beta-N-acetylglucosaminidase TIM barrel" evidence="23">
    <location>
        <begin position="119"/>
        <end position="370"/>
    </location>
</feature>
<evidence type="ECO:0000256" key="14">
    <source>
        <dbReference type="ARBA" id="ARBA00023002"/>
    </source>
</evidence>
<dbReference type="GO" id="GO:0020037">
    <property type="term" value="F:heme binding"/>
    <property type="evidence" value="ECO:0007669"/>
    <property type="project" value="InterPro"/>
</dbReference>
<comment type="caution">
    <text evidence="24">The sequence shown here is derived from an EMBL/GenBank/DDBJ whole genome shotgun (WGS) entry which is preliminary data.</text>
</comment>
<reference evidence="24" key="1">
    <citation type="journal article" date="2023" name="Mol. Biol. Evol.">
        <title>Third-Generation Sequencing Reveals the Adaptive Role of the Epigenome in Three Deep-Sea Polychaetes.</title>
        <authorList>
            <person name="Perez M."/>
            <person name="Aroh O."/>
            <person name="Sun Y."/>
            <person name="Lan Y."/>
            <person name="Juniper S.K."/>
            <person name="Young C.R."/>
            <person name="Angers B."/>
            <person name="Qian P.Y."/>
        </authorList>
    </citation>
    <scope>NUCLEOTIDE SEQUENCE</scope>
    <source>
        <strain evidence="24">R07B-5</strain>
    </source>
</reference>
<dbReference type="Gene3D" id="3.20.20.80">
    <property type="entry name" value="Glycosidases"/>
    <property type="match status" value="1"/>
</dbReference>
<evidence type="ECO:0000256" key="1">
    <source>
        <dbReference type="ARBA" id="ARBA00001971"/>
    </source>
</evidence>
<dbReference type="InterPro" id="IPR036396">
    <property type="entry name" value="Cyt_P450_sf"/>
</dbReference>
<dbReference type="GO" id="GO:0005506">
    <property type="term" value="F:iron ion binding"/>
    <property type="evidence" value="ECO:0007669"/>
    <property type="project" value="InterPro"/>
</dbReference>
<dbReference type="FunFam" id="3.20.20.80:FF:000043">
    <property type="entry name" value="cytosolic endo-beta-N-acetylglucosaminidase"/>
    <property type="match status" value="1"/>
</dbReference>
<dbReference type="PANTHER" id="PTHR13246:SF1">
    <property type="entry name" value="CYTOSOLIC ENDO-BETA-N-ACETYLGLUCOSAMINIDASE"/>
    <property type="match status" value="1"/>
</dbReference>
<dbReference type="GO" id="GO:0004497">
    <property type="term" value="F:monooxygenase activity"/>
    <property type="evidence" value="ECO:0007669"/>
    <property type="project" value="UniProtKB-KW"/>
</dbReference>
<keyword evidence="11" id="KW-0378">Hydrolase</keyword>
<keyword evidence="13" id="KW-0492">Microsome</keyword>
<comment type="subcellular location">
    <subcellularLocation>
        <location evidence="4">Cytoplasm</location>
        <location evidence="4">Cytosol</location>
    </subcellularLocation>
    <subcellularLocation>
        <location evidence="3">Endoplasmic reticulum membrane</location>
        <topology evidence="3">Peripheral membrane protein</topology>
    </subcellularLocation>
    <subcellularLocation>
        <location evidence="2">Microsome membrane</location>
        <topology evidence="2">Peripheral membrane protein</topology>
    </subcellularLocation>
</comment>
<feature type="binding site" description="axial binding residue" evidence="22">
    <location>
        <position position="1114"/>
    </location>
    <ligand>
        <name>heme</name>
        <dbReference type="ChEBI" id="CHEBI:30413"/>
    </ligand>
    <ligandPart>
        <name>Fe</name>
        <dbReference type="ChEBI" id="CHEBI:18248"/>
    </ligandPart>
</feature>
<dbReference type="GO" id="GO:0005789">
    <property type="term" value="C:endoplasmic reticulum membrane"/>
    <property type="evidence" value="ECO:0007669"/>
    <property type="project" value="UniProtKB-SubCell"/>
</dbReference>
<dbReference type="GO" id="GO:0016705">
    <property type="term" value="F:oxidoreductase activity, acting on paired donors, with incorporation or reduction of molecular oxygen"/>
    <property type="evidence" value="ECO:0007669"/>
    <property type="project" value="InterPro"/>
</dbReference>
<dbReference type="Gene3D" id="1.10.630.10">
    <property type="entry name" value="Cytochrome P450"/>
    <property type="match status" value="1"/>
</dbReference>
<evidence type="ECO:0000256" key="20">
    <source>
        <dbReference type="ARBA" id="ARBA00054935"/>
    </source>
</evidence>
<comment type="similarity">
    <text evidence="6">Belongs to the cytochrome P450 family.</text>
</comment>
<sequence length="1169" mass="132434">MREDNFVARMRPGNMRAGLRLPLARSHLALSSQTLHSFLAVIGRYAWLRNAADKRSLHGYMEKENGEPISQPLRTLDEVYKWRPHTDNTGVASVPLRKLVLASGDRPKTLVCHDMAGGYLDDRFIQGVKHADAYRFYHWANIDGFIYFSHYLVTIPPPCWTNAAHKHRIPMLGTFITEWDHGKANCEQFLSSVNAYTNLANKLVAMATYYKFDGWLINIENIIQVDLVANLIGFVDILTQEMHRAIPGSTVLWYDSVINSGKLDWQNEVNELNRSFFDVSDGIFLNYTWNDNNLQRSRELAEQSGRPYDVYVGVDVYGRGCRGGGGFNTKEAVHTTRMHNLSVAIFGQGWAHERLDKVDFLQNENRFWQYLSPDCPCQGLLSQPLWWHCCQGCGQKMFVHGKVVQDSPWSNLSLQSVQSAMVNGVGQTEEDGPDTDQCSTSLCTDHAFQGGSCLRLSIRMPQSSEPVCYSVLESSMPQSSTDLIVSYTLKPLTHPDHYAAHLTVVSTQSDTNDPAVHRHLLPGGGESERVMGSDRNIREEYVRPLMEDEVMGILGFYSPEVGSGNWETRFYRLRVEEGATMQLRLCVRHTHGEEGSKEEVIVLLGQIQILPLTASLREVVLVTDLYCRDADHFPTKTGHVVTLVLHWTFPENCAAYFLRLAMETVEHLFENLNSRAVGAVVVATGAAIWWFQPGQKKYNPPLSPYWTLPLVGNIFQLMRMKKYSYETFCDLSKTKEYNKLFMIHLGPKPVLVLNHIDVVLEALVTKMNDFAGRPNIYTGMLMTEGGKDIMFGDYGPVWKFHRKVAYSAMKKFAFGENLERLVQNSVSKSIAEIQKKGDAAIDMRPVIMLLVFNIACGMAYGKEYDFDDPDFQQFVDLTADFIEVLGSGLPGDIHPWLQYLPSSRYNKFMTMMDLFTKFLHERHAECKENFDPSDPKSITDCMLQAQKEAEEEDKEMKDVLTDTHIMMATMDVFGAGIDTITTMLIQFIAHMIQHPDIQERVHQEIDVALGGAQLPTLSHRSKMTFTEACLCETLRLGTLLPLGVPVKTTCDTSVAGFDIPKDTMVIVNMWAIHRDPDFWSDPHSFNPDRFLDDAGNLVHKPSSYMPFSMGRRVCLGKSVAQSSLMLAIPQLMRQFRFSSPSGKEFKLEFEESGFARIPKSYEFLVAART</sequence>
<dbReference type="InterPro" id="IPR001128">
    <property type="entry name" value="Cyt_P450"/>
</dbReference>
<evidence type="ECO:0000256" key="17">
    <source>
        <dbReference type="ARBA" id="ARBA00023136"/>
    </source>
</evidence>